<reference evidence="2 3" key="1">
    <citation type="submission" date="2023-07" db="EMBL/GenBank/DDBJ databases">
        <authorList>
            <person name="Peeters C."/>
        </authorList>
    </citation>
    <scope>NUCLEOTIDE SEQUENCE [LARGE SCALE GENOMIC DNA]</scope>
    <source>
        <strain evidence="2 3">R-16034</strain>
    </source>
</reference>
<evidence type="ECO:0000313" key="3">
    <source>
        <dbReference type="Proteomes" id="UP001189225"/>
    </source>
</evidence>
<evidence type="ECO:0000313" key="2">
    <source>
        <dbReference type="EMBL" id="CAJ0744359.1"/>
    </source>
</evidence>
<feature type="compositionally biased region" description="Low complexity" evidence="1">
    <location>
        <begin position="179"/>
        <end position="193"/>
    </location>
</feature>
<protein>
    <recommendedName>
        <fullName evidence="4">Lipoprotein transmembrane</fullName>
    </recommendedName>
</protein>
<dbReference type="Proteomes" id="UP001189225">
    <property type="component" value="Unassembled WGS sequence"/>
</dbReference>
<accession>A0AB72X5R3</accession>
<gene>
    <name evidence="2" type="ORF">R16034_04379</name>
</gene>
<feature type="region of interest" description="Disordered" evidence="1">
    <location>
        <begin position="173"/>
        <end position="193"/>
    </location>
</feature>
<comment type="caution">
    <text evidence="2">The sequence shown here is derived from an EMBL/GenBank/DDBJ whole genome shotgun (WGS) entry which is preliminary data.</text>
</comment>
<name>A0AB72X5R3_9RALS</name>
<dbReference type="RefSeq" id="WP_316902026.1">
    <property type="nucleotide sequence ID" value="NZ_CATWHI010000007.1"/>
</dbReference>
<dbReference type="PROSITE" id="PS51257">
    <property type="entry name" value="PROKAR_LIPOPROTEIN"/>
    <property type="match status" value="1"/>
</dbReference>
<evidence type="ECO:0000256" key="1">
    <source>
        <dbReference type="SAM" id="MobiDB-lite"/>
    </source>
</evidence>
<proteinExistence type="predicted"/>
<keyword evidence="3" id="KW-1185">Reference proteome</keyword>
<evidence type="ECO:0008006" key="4">
    <source>
        <dbReference type="Google" id="ProtNLM"/>
    </source>
</evidence>
<dbReference type="AlphaFoldDB" id="A0AB72X5R3"/>
<dbReference type="EMBL" id="CATWHI010000007">
    <property type="protein sequence ID" value="CAJ0744359.1"/>
    <property type="molecule type" value="Genomic_DNA"/>
</dbReference>
<organism evidence="2 3">
    <name type="scientific">Ralstonia edaphi</name>
    <dbReference type="NCBI Taxonomy" id="3058599"/>
    <lineage>
        <taxon>Bacteria</taxon>
        <taxon>Pseudomonadati</taxon>
        <taxon>Pseudomonadota</taxon>
        <taxon>Betaproteobacteria</taxon>
        <taxon>Burkholderiales</taxon>
        <taxon>Burkholderiaceae</taxon>
        <taxon>Ralstonia</taxon>
    </lineage>
</organism>
<sequence>MTIRMIAAVVGGALGLAGCGTTYIEPPAGASTATVDFVRPSGSTNPTILVFDDAKSCSGAHTALKAADPVRQIRVLAGVPTALAARFTRASATLVYSCGVSVTFVPQRGKQYKMTASYPTNAHVCRAGVVESDDGKSWHPLNVRYRVYRTNVSLGTGTCPDLTDADVAFMRDKTRSEDGSTTLSDLSDLLTPQ</sequence>